<dbReference type="Proteomes" id="UP000004892">
    <property type="component" value="Unassembled WGS sequence"/>
</dbReference>
<proteinExistence type="predicted"/>
<evidence type="ECO:0000313" key="4">
    <source>
        <dbReference type="Proteomes" id="UP000004892"/>
    </source>
</evidence>
<evidence type="ECO:0000313" key="3">
    <source>
        <dbReference type="EMBL" id="EHP46673.1"/>
    </source>
</evidence>
<dbReference type="STRING" id="742817.HMPREF9449_02290"/>
<dbReference type="EMBL" id="ADMC01000025">
    <property type="protein sequence ID" value="EHP46673.1"/>
    <property type="molecule type" value="Genomic_DNA"/>
</dbReference>
<feature type="domain" description="Putative auto-transporter adhesin head GIN" evidence="2">
    <location>
        <begin position="41"/>
        <end position="222"/>
    </location>
</feature>
<evidence type="ECO:0000259" key="2">
    <source>
        <dbReference type="Pfam" id="PF10988"/>
    </source>
</evidence>
<dbReference type="GeneID" id="98069836"/>
<dbReference type="Gene3D" id="2.160.20.120">
    <property type="match status" value="1"/>
</dbReference>
<reference evidence="3 4" key="1">
    <citation type="submission" date="2012-01" db="EMBL/GenBank/DDBJ databases">
        <title>The Genome Sequence of Odoribacter laneus YIT 12061.</title>
        <authorList>
            <consortium name="The Broad Institute Genome Sequencing Platform"/>
            <person name="Earl A."/>
            <person name="Ward D."/>
            <person name="Feldgarden M."/>
            <person name="Gevers D."/>
            <person name="Morotomi M."/>
            <person name="Young S.K."/>
            <person name="Zeng Q."/>
            <person name="Gargeya S."/>
            <person name="Fitzgerald M."/>
            <person name="Haas B."/>
            <person name="Abouelleil A."/>
            <person name="Alvarado L."/>
            <person name="Arachchi H.M."/>
            <person name="Berlin A."/>
            <person name="Chapman S.B."/>
            <person name="Gearin G."/>
            <person name="Goldberg J."/>
            <person name="Griggs A."/>
            <person name="Gujja S."/>
            <person name="Hansen M."/>
            <person name="Heiman D."/>
            <person name="Howarth C."/>
            <person name="Larimer J."/>
            <person name="Lui A."/>
            <person name="MacDonald P.J.P."/>
            <person name="McCowen C."/>
            <person name="Montmayeur A."/>
            <person name="Murphy C."/>
            <person name="Neiman D."/>
            <person name="Pearson M."/>
            <person name="Priest M."/>
            <person name="Roberts A."/>
            <person name="Saif S."/>
            <person name="Shea T."/>
            <person name="Sisk P."/>
            <person name="Stolte C."/>
            <person name="Sykes S."/>
            <person name="Wortman J."/>
            <person name="Nusbaum C."/>
            <person name="Birren B."/>
        </authorList>
    </citation>
    <scope>NUCLEOTIDE SEQUENCE [LARGE SCALE GENOMIC DNA]</scope>
    <source>
        <strain evidence="3 4">YIT 12061</strain>
    </source>
</reference>
<sequence>MKLFILLPVLLFSLCSWSGKEQKTVKASGRIVTEQRSVKVFTAIAVSQEINLYLTPGEDHSISVKTDDNILPYLKTEVQGNTLKIYFSEDIQIKSPRSSEVYVTLPQLEKLTVSTGAMIKSTQLIQAKSIDLKASTSGIMTLDLEAVVVKVSATTSGNIYLKGKADKLDAKLSTSGDLNAADFPVKFANIKGTTSSKATIEVSEQLEFYMSTGADLIYKGNPKIINHKLSSGGRAKQK</sequence>
<name>H1DIR1_9BACT</name>
<dbReference type="eggNOG" id="COG3595">
    <property type="taxonomic scope" value="Bacteria"/>
</dbReference>
<keyword evidence="4" id="KW-1185">Reference proteome</keyword>
<dbReference type="Pfam" id="PF10988">
    <property type="entry name" value="DUF2807"/>
    <property type="match status" value="1"/>
</dbReference>
<comment type="caution">
    <text evidence="3">The sequence shown here is derived from an EMBL/GenBank/DDBJ whole genome shotgun (WGS) entry which is preliminary data.</text>
</comment>
<accession>H1DIR1</accession>
<keyword evidence="1" id="KW-0732">Signal</keyword>
<organism evidence="3 4">
    <name type="scientific">Odoribacter laneus YIT 12061</name>
    <dbReference type="NCBI Taxonomy" id="742817"/>
    <lineage>
        <taxon>Bacteria</taxon>
        <taxon>Pseudomonadati</taxon>
        <taxon>Bacteroidota</taxon>
        <taxon>Bacteroidia</taxon>
        <taxon>Bacteroidales</taxon>
        <taxon>Odoribacteraceae</taxon>
        <taxon>Odoribacter</taxon>
    </lineage>
</organism>
<evidence type="ECO:0000256" key="1">
    <source>
        <dbReference type="SAM" id="SignalP"/>
    </source>
</evidence>
<dbReference type="AlphaFoldDB" id="H1DIR1"/>
<dbReference type="PATRIC" id="fig|742817.3.peg.2453"/>
<dbReference type="RefSeq" id="WP_009137437.1">
    <property type="nucleotide sequence ID" value="NZ_JH594596.1"/>
</dbReference>
<dbReference type="HOGENOM" id="CLU_072746_4_2_10"/>
<protein>
    <recommendedName>
        <fullName evidence="2">Putative auto-transporter adhesin head GIN domain-containing protein</fullName>
    </recommendedName>
</protein>
<dbReference type="InterPro" id="IPR021255">
    <property type="entry name" value="DUF2807"/>
</dbReference>
<feature type="chain" id="PRO_5003548985" description="Putative auto-transporter adhesin head GIN domain-containing protein" evidence="1">
    <location>
        <begin position="19"/>
        <end position="238"/>
    </location>
</feature>
<feature type="signal peptide" evidence="1">
    <location>
        <begin position="1"/>
        <end position="18"/>
    </location>
</feature>
<gene>
    <name evidence="3" type="ORF">HMPREF9449_02290</name>
</gene>